<dbReference type="RefSeq" id="WP_259550499.1">
    <property type="nucleotide sequence ID" value="NZ_BAABHW010000002.1"/>
</dbReference>
<sequence length="377" mass="41715">MTKIEWTEKTWNPIVGCSVVSPGCTNCYAMKLAPKLAANPATPHYAGTVESSRAGPVWTGKVALASDDALTAPLRRRKPTMYFVSSMGDLFHEAVPDEWIDRVFAVMALAPQHTFQVLTKRAARMRAYITDREDREIGRAQDRQLTGPHPVPVLPNVWLGVSAEDQTRADERIPDLLATPAAVRFVSCEPLLGPVDLTSIPGTSEDEDGKLDVWWDVLTGVAYDEWGTELSAQHWQDTGLDWVIVGGESGRGARPMHPDWPRAIRDQCAAAGVPFFFKQWGEWLPFCQMDDPQGEALYFPQTEEEEARELDRKCRHDSVCIHLDGTHASTGDAGRFHHIGVGAFNQPRDVSSFRVGKAAAGRLLDGREWNGMPEVAA</sequence>
<reference evidence="2" key="1">
    <citation type="journal article" date="2019" name="Int. J. Syst. Evol. Microbiol.">
        <title>The Global Catalogue of Microorganisms (GCM) 10K type strain sequencing project: providing services to taxonomists for standard genome sequencing and annotation.</title>
        <authorList>
            <consortium name="The Broad Institute Genomics Platform"/>
            <consortium name="The Broad Institute Genome Sequencing Center for Infectious Disease"/>
            <person name="Wu L."/>
            <person name="Ma J."/>
        </authorList>
    </citation>
    <scope>NUCLEOTIDE SEQUENCE [LARGE SCALE GENOMIC DNA]</scope>
    <source>
        <strain evidence="2">JCM 18015</strain>
    </source>
</reference>
<accession>A0ABP9LCW9</accession>
<gene>
    <name evidence="1" type="ORF">GCM10023209_19820</name>
</gene>
<evidence type="ECO:0000313" key="1">
    <source>
        <dbReference type="EMBL" id="GAA5073665.1"/>
    </source>
</evidence>
<keyword evidence="2" id="KW-1185">Reference proteome</keyword>
<protein>
    <submittedName>
        <fullName evidence="1">Phage Gp37/Gp68 family protein</fullName>
    </submittedName>
</protein>
<dbReference type="InterPro" id="IPR011101">
    <property type="entry name" value="DUF5131"/>
</dbReference>
<dbReference type="Pfam" id="PF07505">
    <property type="entry name" value="DUF5131"/>
    <property type="match status" value="1"/>
</dbReference>
<dbReference type="Proteomes" id="UP001499910">
    <property type="component" value="Unassembled WGS sequence"/>
</dbReference>
<name>A0ABP9LCW9_9RHOB</name>
<proteinExistence type="predicted"/>
<organism evidence="1 2">
    <name type="scientific">[Roseibacterium] beibuensis</name>
    <dbReference type="NCBI Taxonomy" id="1193142"/>
    <lineage>
        <taxon>Bacteria</taxon>
        <taxon>Pseudomonadati</taxon>
        <taxon>Pseudomonadota</taxon>
        <taxon>Alphaproteobacteria</taxon>
        <taxon>Rhodobacterales</taxon>
        <taxon>Roseobacteraceae</taxon>
        <taxon>Roseicyclus</taxon>
    </lineage>
</organism>
<evidence type="ECO:0000313" key="2">
    <source>
        <dbReference type="Proteomes" id="UP001499910"/>
    </source>
</evidence>
<comment type="caution">
    <text evidence="1">The sequence shown here is derived from an EMBL/GenBank/DDBJ whole genome shotgun (WGS) entry which is preliminary data.</text>
</comment>
<dbReference type="EMBL" id="BAABHW010000002">
    <property type="protein sequence ID" value="GAA5073665.1"/>
    <property type="molecule type" value="Genomic_DNA"/>
</dbReference>